<feature type="region of interest" description="Disordered" evidence="1">
    <location>
        <begin position="1"/>
        <end position="69"/>
    </location>
</feature>
<accession>A0A9N8WYC7</accession>
<dbReference type="EMBL" id="CAJPIJ010000178">
    <property type="protein sequence ID" value="CAG2003842.1"/>
    <property type="molecule type" value="Genomic_DNA"/>
</dbReference>
<feature type="compositionally biased region" description="Basic and acidic residues" evidence="1">
    <location>
        <begin position="24"/>
        <end position="39"/>
    </location>
</feature>
<organism evidence="2 3">
    <name type="scientific">Gibberella zeae</name>
    <name type="common">Wheat head blight fungus</name>
    <name type="synonym">Fusarium graminearum</name>
    <dbReference type="NCBI Taxonomy" id="5518"/>
    <lineage>
        <taxon>Eukaryota</taxon>
        <taxon>Fungi</taxon>
        <taxon>Dikarya</taxon>
        <taxon>Ascomycota</taxon>
        <taxon>Pezizomycotina</taxon>
        <taxon>Sordariomycetes</taxon>
        <taxon>Hypocreomycetidae</taxon>
        <taxon>Hypocreales</taxon>
        <taxon>Nectriaceae</taxon>
        <taxon>Fusarium</taxon>
    </lineage>
</organism>
<comment type="caution">
    <text evidence="2">The sequence shown here is derived from an EMBL/GenBank/DDBJ whole genome shotgun (WGS) entry which is preliminary data.</text>
</comment>
<gene>
    <name evidence="2" type="ORF">MDCFG202_LOCUS495125</name>
</gene>
<dbReference type="Proteomes" id="UP000746612">
    <property type="component" value="Unassembled WGS sequence"/>
</dbReference>
<evidence type="ECO:0000256" key="1">
    <source>
        <dbReference type="SAM" id="MobiDB-lite"/>
    </source>
</evidence>
<evidence type="ECO:0000313" key="3">
    <source>
        <dbReference type="Proteomes" id="UP000746612"/>
    </source>
</evidence>
<feature type="compositionally biased region" description="Polar residues" evidence="1">
    <location>
        <begin position="40"/>
        <end position="55"/>
    </location>
</feature>
<dbReference type="AlphaFoldDB" id="A0A9N8WYC7"/>
<feature type="compositionally biased region" description="Low complexity" evidence="1">
    <location>
        <begin position="9"/>
        <end position="23"/>
    </location>
</feature>
<proteinExistence type="predicted"/>
<name>A0A9N8WYC7_GIBZA</name>
<evidence type="ECO:0000313" key="2">
    <source>
        <dbReference type="EMBL" id="CAG2003842.1"/>
    </source>
</evidence>
<protein>
    <submittedName>
        <fullName evidence="2">Uncharacterized protein</fullName>
    </submittedName>
</protein>
<sequence length="69" mass="7343">MSDNKEESNSTTNSSDSKQSGSTSHDHQPAAADPFKDNDTNSTGSSDGNFDTNDFTPIDVTPDDKEESS</sequence>
<reference evidence="2" key="1">
    <citation type="submission" date="2021-03" db="EMBL/GenBank/DDBJ databases">
        <authorList>
            <person name="Alouane T."/>
            <person name="Langin T."/>
            <person name="Bonhomme L."/>
        </authorList>
    </citation>
    <scope>NUCLEOTIDE SEQUENCE</scope>
    <source>
        <strain evidence="2">MDC_Fg202</strain>
    </source>
</reference>